<dbReference type="SMART" id="SM00481">
    <property type="entry name" value="POLIIIAc"/>
    <property type="match status" value="1"/>
</dbReference>
<organism evidence="2 3">
    <name type="scientific">Methanogenium marinum</name>
    <dbReference type="NCBI Taxonomy" id="348610"/>
    <lineage>
        <taxon>Archaea</taxon>
        <taxon>Methanobacteriati</taxon>
        <taxon>Methanobacteriota</taxon>
        <taxon>Stenosarchaea group</taxon>
        <taxon>Methanomicrobia</taxon>
        <taxon>Methanomicrobiales</taxon>
        <taxon>Methanomicrobiaceae</taxon>
        <taxon>Methanogenium</taxon>
    </lineage>
</organism>
<dbReference type="GO" id="GO:0008270">
    <property type="term" value="F:zinc ion binding"/>
    <property type="evidence" value="ECO:0007669"/>
    <property type="project" value="TreeGrafter"/>
</dbReference>
<comment type="caution">
    <text evidence="2">The sequence shown here is derived from an EMBL/GenBank/DDBJ whole genome shotgun (WGS) entry which is preliminary data.</text>
</comment>
<dbReference type="Proteomes" id="UP001143747">
    <property type="component" value="Unassembled WGS sequence"/>
</dbReference>
<dbReference type="PANTHER" id="PTHR36928:SF1">
    <property type="entry name" value="PHOSPHATASE YCDX-RELATED"/>
    <property type="match status" value="1"/>
</dbReference>
<keyword evidence="3" id="KW-1185">Reference proteome</keyword>
<dbReference type="RefSeq" id="WP_274924725.1">
    <property type="nucleotide sequence ID" value="NZ_JAKELO010000002.1"/>
</dbReference>
<dbReference type="InterPro" id="IPR004013">
    <property type="entry name" value="PHP_dom"/>
</dbReference>
<evidence type="ECO:0000313" key="2">
    <source>
        <dbReference type="EMBL" id="MDE4908090.1"/>
    </source>
</evidence>
<dbReference type="NCBIfam" id="NF004981">
    <property type="entry name" value="PRK06361.1"/>
    <property type="match status" value="1"/>
</dbReference>
<evidence type="ECO:0000259" key="1">
    <source>
        <dbReference type="SMART" id="SM00481"/>
    </source>
</evidence>
<sequence length="225" mass="24167">MYDLHTHTMYDLHTHTIYSDGELLPAELIRRAAVLGYLTLGITDHADRSNVTSLVHTLCPMRETAQAYGIQLLVGVEITHVPPVEIPTLAREARDAGADIIIVHGETITEPVAPGTNAAACACADVDVLAHPGLISIQDARMARENQVALEITSRGGHNRTNGHVVCVARAEECLLAVNSDTHAPSDLMGMAERMQVARGAGLTEIESVSILSGKNLPFLQKKRA</sequence>
<dbReference type="Gene3D" id="3.20.20.140">
    <property type="entry name" value="Metal-dependent hydrolases"/>
    <property type="match status" value="1"/>
</dbReference>
<dbReference type="GO" id="GO:0005829">
    <property type="term" value="C:cytosol"/>
    <property type="evidence" value="ECO:0007669"/>
    <property type="project" value="TreeGrafter"/>
</dbReference>
<proteinExistence type="predicted"/>
<dbReference type="PANTHER" id="PTHR36928">
    <property type="entry name" value="PHOSPHATASE YCDX-RELATED"/>
    <property type="match status" value="1"/>
</dbReference>
<dbReference type="InterPro" id="IPR003141">
    <property type="entry name" value="Pol/His_phosphatase_N"/>
</dbReference>
<dbReference type="AlphaFoldDB" id="A0A9Q4KPV2"/>
<dbReference type="GO" id="GO:0042578">
    <property type="term" value="F:phosphoric ester hydrolase activity"/>
    <property type="evidence" value="ECO:0007669"/>
    <property type="project" value="TreeGrafter"/>
</dbReference>
<dbReference type="SUPFAM" id="SSF89550">
    <property type="entry name" value="PHP domain-like"/>
    <property type="match status" value="1"/>
</dbReference>
<gene>
    <name evidence="2" type="ORF">L0665_05640</name>
</gene>
<dbReference type="Pfam" id="PF02811">
    <property type="entry name" value="PHP"/>
    <property type="match status" value="1"/>
</dbReference>
<reference evidence="2" key="1">
    <citation type="submission" date="2022-01" db="EMBL/GenBank/DDBJ databases">
        <title>Draft genome of Methanogenium marinum DSM 15558.</title>
        <authorList>
            <person name="Chen S.-C."/>
            <person name="You Y.-T."/>
        </authorList>
    </citation>
    <scope>NUCLEOTIDE SEQUENCE</scope>
    <source>
        <strain evidence="2">DSM 15558</strain>
    </source>
</reference>
<dbReference type="InterPro" id="IPR050243">
    <property type="entry name" value="PHP_phosphatase"/>
</dbReference>
<protein>
    <submittedName>
        <fullName evidence="2">Histidinol phosphate phosphatase domain-containing protein</fullName>
    </submittedName>
</protein>
<accession>A0A9Q4KPV2</accession>
<dbReference type="EMBL" id="JAKELO010000002">
    <property type="protein sequence ID" value="MDE4908090.1"/>
    <property type="molecule type" value="Genomic_DNA"/>
</dbReference>
<evidence type="ECO:0000313" key="3">
    <source>
        <dbReference type="Proteomes" id="UP001143747"/>
    </source>
</evidence>
<dbReference type="InterPro" id="IPR016195">
    <property type="entry name" value="Pol/histidinol_Pase-like"/>
</dbReference>
<feature type="domain" description="Polymerase/histidinol phosphatase N-terminal" evidence="1">
    <location>
        <begin position="10"/>
        <end position="82"/>
    </location>
</feature>
<name>A0A9Q4KPV2_9EURY</name>